<feature type="compositionally biased region" description="Acidic residues" evidence="3">
    <location>
        <begin position="932"/>
        <end position="943"/>
    </location>
</feature>
<feature type="compositionally biased region" description="Acidic residues" evidence="3">
    <location>
        <begin position="810"/>
        <end position="823"/>
    </location>
</feature>
<feature type="coiled-coil region" evidence="2">
    <location>
        <begin position="1349"/>
        <end position="1379"/>
    </location>
</feature>
<dbReference type="Pfam" id="PF00512">
    <property type="entry name" value="HisKA"/>
    <property type="match status" value="1"/>
</dbReference>
<dbReference type="SUPFAM" id="SSF47384">
    <property type="entry name" value="Homodimeric domain of signal transducing histidine kinase"/>
    <property type="match status" value="1"/>
</dbReference>
<feature type="compositionally biased region" description="Acidic residues" evidence="3">
    <location>
        <begin position="623"/>
        <end position="632"/>
    </location>
</feature>
<name>A0AA36HKA2_9DINO</name>
<feature type="compositionally biased region" description="Polar residues" evidence="3">
    <location>
        <begin position="765"/>
        <end position="783"/>
    </location>
</feature>
<feature type="compositionally biased region" description="Basic and acidic residues" evidence="3">
    <location>
        <begin position="910"/>
        <end position="930"/>
    </location>
</feature>
<feature type="compositionally biased region" description="Acidic residues" evidence="3">
    <location>
        <begin position="784"/>
        <end position="799"/>
    </location>
</feature>
<dbReference type="Gene3D" id="1.10.287.130">
    <property type="match status" value="1"/>
</dbReference>
<dbReference type="Gene3D" id="3.30.565.10">
    <property type="entry name" value="Histidine kinase-like ATPase, C-terminal domain"/>
    <property type="match status" value="1"/>
</dbReference>
<dbReference type="PANTHER" id="PTHR30006">
    <property type="entry name" value="THIAMINE-BINDING PERIPLASMIC PROTEIN-RELATED"/>
    <property type="match status" value="1"/>
</dbReference>
<dbReference type="PROSITE" id="PS50109">
    <property type="entry name" value="HIS_KIN"/>
    <property type="match status" value="1"/>
</dbReference>
<dbReference type="Gene3D" id="3.30.450.20">
    <property type="entry name" value="PAS domain"/>
    <property type="match status" value="1"/>
</dbReference>
<keyword evidence="7" id="KW-1185">Reference proteome</keyword>
<dbReference type="InterPro" id="IPR035965">
    <property type="entry name" value="PAS-like_dom_sf"/>
</dbReference>
<feature type="compositionally biased region" description="Acidic residues" evidence="3">
    <location>
        <begin position="568"/>
        <end position="580"/>
    </location>
</feature>
<dbReference type="NCBIfam" id="TIGR00229">
    <property type="entry name" value="sensory_box"/>
    <property type="match status" value="1"/>
</dbReference>
<dbReference type="CDD" id="cd00130">
    <property type="entry name" value="PAS"/>
    <property type="match status" value="1"/>
</dbReference>
<evidence type="ECO:0000256" key="2">
    <source>
        <dbReference type="SAM" id="Coils"/>
    </source>
</evidence>
<dbReference type="GO" id="GO:0006355">
    <property type="term" value="P:regulation of DNA-templated transcription"/>
    <property type="evidence" value="ECO:0007669"/>
    <property type="project" value="InterPro"/>
</dbReference>
<feature type="region of interest" description="Disordered" evidence="3">
    <location>
        <begin position="568"/>
        <end position="673"/>
    </location>
</feature>
<dbReference type="InterPro" id="IPR036097">
    <property type="entry name" value="HisK_dim/P_sf"/>
</dbReference>
<evidence type="ECO:0008006" key="8">
    <source>
        <dbReference type="Google" id="ProtNLM"/>
    </source>
</evidence>
<dbReference type="InterPro" id="IPR005467">
    <property type="entry name" value="His_kinase_dom"/>
</dbReference>
<feature type="region of interest" description="Disordered" evidence="3">
    <location>
        <begin position="497"/>
        <end position="554"/>
    </location>
</feature>
<keyword evidence="1" id="KW-0732">Signal</keyword>
<comment type="caution">
    <text evidence="6">The sequence shown here is derived from an EMBL/GenBank/DDBJ whole genome shotgun (WGS) entry which is preliminary data.</text>
</comment>
<proteinExistence type="predicted"/>
<dbReference type="SUPFAM" id="SSF55874">
    <property type="entry name" value="ATPase domain of HSP90 chaperone/DNA topoisomerase II/histidine kinase"/>
    <property type="match status" value="1"/>
</dbReference>
<dbReference type="Pfam" id="PF00989">
    <property type="entry name" value="PAS"/>
    <property type="match status" value="1"/>
</dbReference>
<feature type="compositionally biased region" description="Basic and acidic residues" evidence="3">
    <location>
        <begin position="251"/>
        <end position="270"/>
    </location>
</feature>
<evidence type="ECO:0000259" key="5">
    <source>
        <dbReference type="PROSITE" id="PS50112"/>
    </source>
</evidence>
<reference evidence="6" key="1">
    <citation type="submission" date="2023-08" db="EMBL/GenBank/DDBJ databases">
        <authorList>
            <person name="Chen Y."/>
            <person name="Shah S."/>
            <person name="Dougan E. K."/>
            <person name="Thang M."/>
            <person name="Chan C."/>
        </authorList>
    </citation>
    <scope>NUCLEOTIDE SEQUENCE</scope>
</reference>
<dbReference type="InterPro" id="IPR000014">
    <property type="entry name" value="PAS"/>
</dbReference>
<protein>
    <recommendedName>
        <fullName evidence="8">Histidine kinase</fullName>
    </recommendedName>
</protein>
<dbReference type="SUPFAM" id="SSF53850">
    <property type="entry name" value="Periplasmic binding protein-like II"/>
    <property type="match status" value="1"/>
</dbReference>
<evidence type="ECO:0000256" key="3">
    <source>
        <dbReference type="SAM" id="MobiDB-lite"/>
    </source>
</evidence>
<dbReference type="InterPro" id="IPR036890">
    <property type="entry name" value="HATPase_C_sf"/>
</dbReference>
<keyword evidence="2" id="KW-0175">Coiled coil</keyword>
<evidence type="ECO:0000313" key="7">
    <source>
        <dbReference type="Proteomes" id="UP001178507"/>
    </source>
</evidence>
<dbReference type="GO" id="GO:0000155">
    <property type="term" value="F:phosphorelay sensor kinase activity"/>
    <property type="evidence" value="ECO:0007669"/>
    <property type="project" value="InterPro"/>
</dbReference>
<dbReference type="Pfam" id="PF13343">
    <property type="entry name" value="SBP_bac_6"/>
    <property type="match status" value="1"/>
</dbReference>
<feature type="domain" description="PAS" evidence="5">
    <location>
        <begin position="1233"/>
        <end position="1303"/>
    </location>
</feature>
<feature type="region of interest" description="Disordered" evidence="3">
    <location>
        <begin position="699"/>
        <end position="1035"/>
    </location>
</feature>
<dbReference type="InterPro" id="IPR013767">
    <property type="entry name" value="PAS_fold"/>
</dbReference>
<dbReference type="PROSITE" id="PS50112">
    <property type="entry name" value="PAS"/>
    <property type="match status" value="1"/>
</dbReference>
<dbReference type="SUPFAM" id="SSF55785">
    <property type="entry name" value="PYP-like sensor domain (PAS domain)"/>
    <property type="match status" value="1"/>
</dbReference>
<evidence type="ECO:0000313" key="6">
    <source>
        <dbReference type="EMBL" id="CAJ1369939.1"/>
    </source>
</evidence>
<feature type="compositionally biased region" description="Acidic residues" evidence="3">
    <location>
        <begin position="955"/>
        <end position="1003"/>
    </location>
</feature>
<dbReference type="SMART" id="SM00388">
    <property type="entry name" value="HisKA"/>
    <property type="match status" value="1"/>
</dbReference>
<sequence length="1870" mass="200269">MDNQTQSFLELTAMNDLVQLAADTRAAWLWSADGAKILWSNAAGAAFFSAQSVSDLKGLSALERSPARPHIARIADSGLTDRFSIDRLRFYRGLRVMLLTCQCKRVELNGGDTAALIVCSDKGLEMTKDPIPAFASLLKSDKSTVFLISGGNDKETFGELDGVPEDIALPQDQKVLFGPLDLNGRFHDGGVLQIPAGPRIVVLSNDPVSEDDTPDTTAGAVEHLPVPQSVSLASDADPAERPLDETGQDPGDDHSSVNDAAGDKDHHNDDGAGQSLEKSSVPAETDRGPELPAEASEPVTESDNDADEFADDQPDAHDNHVPGEVGHQTIEPAAAEFDETDETLREEVPTEAEGTPEDEAGDEQAPTTSDVSDEQVAVPEGFVFQPRRRPVRFAWKMDVDQCFTFLSDEFAEVLGPDATNIVGSSWEEVSEKFGLDPRGNIARALDRRDTWSGKTVAWPVSGAALRVPVDMAALPAFDRDRKFEGYRGFGVCRTSDAVQDPDGFIPLPVPAPVFDEPVDEDADTGDMQTRSRETDDELETAADDGDTAQSDDENQAQMNDALVADDEDELAGSEEVEDPNLDIRLADADTIADDDAESPAADGEDDGSDEVASLDASGPVAVDDVEALEDQIDAQSPEVNASEEAEKEGTAETYVPVNENPEGGDLKDLKPAQPNSLGGRTFLGASAAALVGSLAMFKGKKGSKPLDTALDGAVPSPEEKRAENEHSGGAVVPGSGTTEPATPDALNLSEDLKNAAAALDAGLSENLSGETDGEQNADNPSDTSELEAETAPVDPEDVSDQPTAQAQSDEAVEADQAENDDDEPAAKAGEINFDLSTSEETTADEQDYKHENGTYIAEVAVQDGAEEEAEKTEAHPENTAAEEPVGIAGPAELKPSEIESAVKTLAKSYKPAEKRSPDLFDEGPDVHADTAPDAEEAVAETVEETIATEPNTGDQADDVSETEDLASDEPSESVSLDEETGDDASPNSEEEDPAAEEEREFFEETAAFEQEDRAAEADASPPAEPERKSGEVIPLATARPRVVPVDTSSLSRPERQAFRKIAEALGARLEGDMEEFEAPDPEEEALEDLPPDVPEAGPIDPSLLDRLPIGISIVHDREVLYANKALLKMLGYTSIAALSEAGGLEALFIDDTDELGDGIGIDDEIDEAMKMRVADGGVLTVDAHMHSVPWNGTRGLMISISERQQKQIPPTVAPASPNFFAGVRAELDNAHDQIAELDTILETATDGVLVLDRHGTIVKVNGSAEALFSANRADMIGAPFIEFLAPESHRAASDYLDGLSRNGVASILNDGREVLGQVPTGGLIPLFMTMGRITSSKEEAKFCAVLRDITQWKTAEEELTQAKRQAENASSQKSDFLAKISHEIRTPLNAIIGFSEVMMEERFGAIGNDRYKDYLKDIRTSGSHIMSLINDLLDLSKIEAGKLDLKFSAVSTNEVINECVALMQPQANRERVIIRASLPESVPDIVADPRSLRQIVLNLLSNGIKYNKSGGQVILSTALESNGEVALRVRDTGALALTTAAFAAAPALADGEVNIYSYRQPFLIQPLLDAFTADTGIKTNVVFASKGLGERIAAEGDNSPADVLLTVDIGRLDGAKQLGITQPVVSDVVDGNIPAQFRDPEGHWIGLTNRARVVYASKDRVDQDTITYEDLADPKWKGRLCTRSGQHVYTIGLIASMVAHHGAEKTEEWLAGVRENLARKPAGNDRAQVKAIFAGECDIAIGNTYYMGKMETNDKEPEQKEWANSVRILFPNADARGTHVNLAGIVLAKNAPNKDNAVKLIEFLSSSNAQQIYAETNFEYPVTPGVEVSERVQSWGELTPDDLSLADIAKNRKTASELVDKVGFDNGPAS</sequence>
<dbReference type="Proteomes" id="UP001178507">
    <property type="component" value="Unassembled WGS sequence"/>
</dbReference>
<dbReference type="EMBL" id="CAUJNA010000001">
    <property type="protein sequence ID" value="CAJ1369939.1"/>
    <property type="molecule type" value="Genomic_DNA"/>
</dbReference>
<accession>A0AA36HKA2</accession>
<feature type="compositionally biased region" description="Basic and acidic residues" evidence="3">
    <location>
        <begin position="717"/>
        <end position="726"/>
    </location>
</feature>
<dbReference type="Pfam" id="PF13188">
    <property type="entry name" value="PAS_8"/>
    <property type="match status" value="1"/>
</dbReference>
<dbReference type="SMART" id="SM00091">
    <property type="entry name" value="PAS"/>
    <property type="match status" value="2"/>
</dbReference>
<dbReference type="CDD" id="cd00082">
    <property type="entry name" value="HisKA"/>
    <property type="match status" value="1"/>
</dbReference>
<dbReference type="Gene3D" id="3.40.190.10">
    <property type="entry name" value="Periplasmic binding protein-like II"/>
    <property type="match status" value="2"/>
</dbReference>
<evidence type="ECO:0000256" key="1">
    <source>
        <dbReference type="ARBA" id="ARBA00022729"/>
    </source>
</evidence>
<feature type="compositionally biased region" description="Acidic residues" evidence="3">
    <location>
        <begin position="534"/>
        <end position="554"/>
    </location>
</feature>
<dbReference type="CDD" id="cd13542">
    <property type="entry name" value="PBP2_FutA1_ilke"/>
    <property type="match status" value="1"/>
</dbReference>
<evidence type="ECO:0000259" key="4">
    <source>
        <dbReference type="PROSITE" id="PS50109"/>
    </source>
</evidence>
<organism evidence="6 7">
    <name type="scientific">Effrenium voratum</name>
    <dbReference type="NCBI Taxonomy" id="2562239"/>
    <lineage>
        <taxon>Eukaryota</taxon>
        <taxon>Sar</taxon>
        <taxon>Alveolata</taxon>
        <taxon>Dinophyceae</taxon>
        <taxon>Suessiales</taxon>
        <taxon>Symbiodiniaceae</taxon>
        <taxon>Effrenium</taxon>
    </lineage>
</organism>
<feature type="region of interest" description="Disordered" evidence="3">
    <location>
        <begin position="204"/>
        <end position="379"/>
    </location>
</feature>
<dbReference type="PANTHER" id="PTHR30006:SF15">
    <property type="entry name" value="IRON-UTILIZATION PERIPLASMIC PROTEIN"/>
    <property type="match status" value="1"/>
</dbReference>
<feature type="domain" description="Histidine kinase" evidence="4">
    <location>
        <begin position="1379"/>
        <end position="1533"/>
    </location>
</feature>
<feature type="compositionally biased region" description="Acidic residues" evidence="3">
    <location>
        <begin position="590"/>
        <end position="609"/>
    </location>
</feature>
<dbReference type="InterPro" id="IPR003661">
    <property type="entry name" value="HisK_dim/P_dom"/>
</dbReference>
<feature type="compositionally biased region" description="Acidic residues" evidence="3">
    <location>
        <begin position="300"/>
        <end position="313"/>
    </location>
</feature>
<gene>
    <name evidence="6" type="ORF">EVOR1521_LOCUS584</name>
</gene>